<dbReference type="InterPro" id="IPR001646">
    <property type="entry name" value="5peptide_repeat"/>
</dbReference>
<evidence type="ECO:0000313" key="3">
    <source>
        <dbReference type="Proteomes" id="UP000291758"/>
    </source>
</evidence>
<organism evidence="2 3">
    <name type="scientific">Xylanimonas allomyrinae</name>
    <dbReference type="NCBI Taxonomy" id="2509459"/>
    <lineage>
        <taxon>Bacteria</taxon>
        <taxon>Bacillati</taxon>
        <taxon>Actinomycetota</taxon>
        <taxon>Actinomycetes</taxon>
        <taxon>Micrococcales</taxon>
        <taxon>Promicromonosporaceae</taxon>
        <taxon>Xylanimonas</taxon>
    </lineage>
</organism>
<dbReference type="KEGG" id="xyl:ET495_00390"/>
<dbReference type="Pfam" id="PF00805">
    <property type="entry name" value="Pentapeptide"/>
    <property type="match status" value="1"/>
</dbReference>
<evidence type="ECO:0000313" key="2">
    <source>
        <dbReference type="EMBL" id="QAY62009.1"/>
    </source>
</evidence>
<dbReference type="InterPro" id="IPR024775">
    <property type="entry name" value="DinB-like"/>
</dbReference>
<protein>
    <recommendedName>
        <fullName evidence="1">DinB-like domain-containing protein</fullName>
    </recommendedName>
</protein>
<dbReference type="InterPro" id="IPR034660">
    <property type="entry name" value="DinB/YfiT-like"/>
</dbReference>
<feature type="domain" description="DinB-like" evidence="1">
    <location>
        <begin position="98"/>
        <end position="249"/>
    </location>
</feature>
<sequence>MVRFTRDDDLRGLELDGAAAAGARIRLTDLSGARFDQSYLTGAVMRGVDLSDADVDGAISGLVVNGVAVEPLVDAELNRRFPGREHRRSAHPAEQLRAFEAAQERWTAAIDRATARPGLRDARVDGEWSISQTLRHLVLATDGWLRHGVLGIDDAFSPIGVPFAEWEAQAASIGIDPQAAPSWADVLDVRADRVAQVRRFLTQATPEQFAAPTPGLPPWYDDVPEDERRSRSVGRCLGVIGNEEWEHLRFTLRDLDRLDADRAALDQGRAP</sequence>
<dbReference type="AlphaFoldDB" id="A0A4P6EL24"/>
<dbReference type="Proteomes" id="UP000291758">
    <property type="component" value="Chromosome"/>
</dbReference>
<dbReference type="RefSeq" id="WP_129201727.1">
    <property type="nucleotide sequence ID" value="NZ_CP035495.1"/>
</dbReference>
<keyword evidence="3" id="KW-1185">Reference proteome</keyword>
<dbReference type="Gene3D" id="1.20.120.450">
    <property type="entry name" value="dinb family like domain"/>
    <property type="match status" value="1"/>
</dbReference>
<reference evidence="2 3" key="1">
    <citation type="submission" date="2019-01" db="EMBL/GenBank/DDBJ databases">
        <title>Genome sequencing of strain 2JSPR-7.</title>
        <authorList>
            <person name="Heo J."/>
            <person name="Kim S.-J."/>
            <person name="Kim J.-S."/>
            <person name="Hong S.-B."/>
            <person name="Kwon S.-W."/>
        </authorList>
    </citation>
    <scope>NUCLEOTIDE SEQUENCE [LARGE SCALE GENOMIC DNA]</scope>
    <source>
        <strain evidence="2 3">2JSPR-7</strain>
    </source>
</reference>
<gene>
    <name evidence="2" type="ORF">ET495_00390</name>
</gene>
<dbReference type="EMBL" id="CP035495">
    <property type="protein sequence ID" value="QAY62009.1"/>
    <property type="molecule type" value="Genomic_DNA"/>
</dbReference>
<dbReference type="Gene3D" id="2.160.20.80">
    <property type="entry name" value="E3 ubiquitin-protein ligase SopA"/>
    <property type="match status" value="1"/>
</dbReference>
<dbReference type="SUPFAM" id="SSF141571">
    <property type="entry name" value="Pentapeptide repeat-like"/>
    <property type="match status" value="1"/>
</dbReference>
<dbReference type="Pfam" id="PF12867">
    <property type="entry name" value="DinB_2"/>
    <property type="match status" value="1"/>
</dbReference>
<proteinExistence type="predicted"/>
<evidence type="ECO:0000259" key="1">
    <source>
        <dbReference type="Pfam" id="PF12867"/>
    </source>
</evidence>
<dbReference type="SUPFAM" id="SSF109854">
    <property type="entry name" value="DinB/YfiT-like putative metalloenzymes"/>
    <property type="match status" value="1"/>
</dbReference>
<accession>A0A4P6EL24</accession>
<dbReference type="OrthoDB" id="3542438at2"/>
<name>A0A4P6EL24_9MICO</name>